<proteinExistence type="predicted"/>
<evidence type="ECO:0000313" key="2">
    <source>
        <dbReference type="EMBL" id="MBB2976140.1"/>
    </source>
</evidence>
<dbReference type="AlphaFoldDB" id="A0A7W4V3G0"/>
<reference evidence="2 3" key="1">
    <citation type="submission" date="2020-08" db="EMBL/GenBank/DDBJ databases">
        <title>Sequencing the genomes of 1000 actinobacteria strains.</title>
        <authorList>
            <person name="Klenk H.-P."/>
        </authorList>
    </citation>
    <scope>NUCLEOTIDE SEQUENCE [LARGE SCALE GENOMIC DNA]</scope>
    <source>
        <strain evidence="2 3">DSM 27099</strain>
    </source>
</reference>
<feature type="region of interest" description="Disordered" evidence="1">
    <location>
        <begin position="1"/>
        <end position="27"/>
    </location>
</feature>
<evidence type="ECO:0000256" key="1">
    <source>
        <dbReference type="SAM" id="MobiDB-lite"/>
    </source>
</evidence>
<keyword evidence="3" id="KW-1185">Reference proteome</keyword>
<evidence type="ECO:0000313" key="3">
    <source>
        <dbReference type="Proteomes" id="UP000529310"/>
    </source>
</evidence>
<organism evidence="2 3">
    <name type="scientific">Microbacterium endophyticum</name>
    <dbReference type="NCBI Taxonomy" id="1526412"/>
    <lineage>
        <taxon>Bacteria</taxon>
        <taxon>Bacillati</taxon>
        <taxon>Actinomycetota</taxon>
        <taxon>Actinomycetes</taxon>
        <taxon>Micrococcales</taxon>
        <taxon>Microbacteriaceae</taxon>
        <taxon>Microbacterium</taxon>
    </lineage>
</organism>
<protein>
    <submittedName>
        <fullName evidence="2">Uncharacterized protein</fullName>
    </submittedName>
</protein>
<dbReference type="EMBL" id="JACHWQ010000004">
    <property type="protein sequence ID" value="MBB2976140.1"/>
    <property type="molecule type" value="Genomic_DNA"/>
</dbReference>
<gene>
    <name evidence="2" type="ORF">FHX49_001710</name>
</gene>
<name>A0A7W4V3G0_9MICO</name>
<feature type="compositionally biased region" description="Basic and acidic residues" evidence="1">
    <location>
        <begin position="18"/>
        <end position="27"/>
    </location>
</feature>
<dbReference type="Proteomes" id="UP000529310">
    <property type="component" value="Unassembled WGS sequence"/>
</dbReference>
<sequence>MKRKAIDQAAVKRAAVRSTRESASLERRTVPANYVRSAKTGRFVVARNTQK</sequence>
<comment type="caution">
    <text evidence="2">The sequence shown here is derived from an EMBL/GenBank/DDBJ whole genome shotgun (WGS) entry which is preliminary data.</text>
</comment>
<accession>A0A7W4V3G0</accession>